<dbReference type="GO" id="GO:0016740">
    <property type="term" value="F:transferase activity"/>
    <property type="evidence" value="ECO:0007669"/>
    <property type="project" value="UniProtKB-KW"/>
</dbReference>
<name>R8BE52_PHAM7</name>
<dbReference type="SUPFAM" id="SSF110857">
    <property type="entry name" value="Gamma-glutamyl cyclotransferase-like"/>
    <property type="match status" value="1"/>
</dbReference>
<evidence type="ECO:0000313" key="6">
    <source>
        <dbReference type="Proteomes" id="UP000014074"/>
    </source>
</evidence>
<dbReference type="EMBL" id="KB933264">
    <property type="protein sequence ID" value="EON97577.1"/>
    <property type="molecule type" value="Genomic_DNA"/>
</dbReference>
<dbReference type="PANTHER" id="PTHR31544:SF2">
    <property type="entry name" value="AIG2-LIKE PROTEIN D"/>
    <property type="match status" value="1"/>
</dbReference>
<evidence type="ECO:0000259" key="4">
    <source>
        <dbReference type="Pfam" id="PF06094"/>
    </source>
</evidence>
<dbReference type="InterPro" id="IPR013024">
    <property type="entry name" value="GGCT-like"/>
</dbReference>
<keyword evidence="2" id="KW-0808">Transferase</keyword>
<dbReference type="KEGG" id="tmn:UCRPA7_6920"/>
<dbReference type="InterPro" id="IPR045038">
    <property type="entry name" value="AIG2-like"/>
</dbReference>
<dbReference type="InterPro" id="IPR009288">
    <property type="entry name" value="AIG2-like_dom"/>
</dbReference>
<sequence length="187" mass="21184">MASGAEPDDPGKQDGAFAKNARAGFFYGTLMVPQIFYSVCYDVIEPPQSIQDRHTFHPAVLHGHCRKRIHGADYPGMVVDPEKSVRGTVVTGLSEDNIKRLDYFEGIEYERRQVKPNILTKVGNAQGEGNEEGDEVVADTYIFLNHVNLSVEGGEWDFEEFCRDKMQKWTRAGFVFEGMFLPIRWTC</sequence>
<organism evidence="5 6">
    <name type="scientific">Phaeoacremonium minimum (strain UCR-PA7)</name>
    <name type="common">Esca disease fungus</name>
    <name type="synonym">Togninia minima</name>
    <dbReference type="NCBI Taxonomy" id="1286976"/>
    <lineage>
        <taxon>Eukaryota</taxon>
        <taxon>Fungi</taxon>
        <taxon>Dikarya</taxon>
        <taxon>Ascomycota</taxon>
        <taxon>Pezizomycotina</taxon>
        <taxon>Sordariomycetes</taxon>
        <taxon>Sordariomycetidae</taxon>
        <taxon>Togniniales</taxon>
        <taxon>Togniniaceae</taxon>
        <taxon>Phaeoacremonium</taxon>
    </lineage>
</organism>
<dbReference type="eggNOG" id="ENOG502S7T1">
    <property type="taxonomic scope" value="Eukaryota"/>
</dbReference>
<dbReference type="PANTHER" id="PTHR31544">
    <property type="entry name" value="AIG2-LIKE PROTEIN D"/>
    <property type="match status" value="1"/>
</dbReference>
<protein>
    <recommendedName>
        <fullName evidence="3">Putative gamma-glutamylcyclotransferase</fullName>
    </recommendedName>
</protein>
<evidence type="ECO:0000313" key="5">
    <source>
        <dbReference type="EMBL" id="EON97577.1"/>
    </source>
</evidence>
<evidence type="ECO:0000256" key="3">
    <source>
        <dbReference type="ARBA" id="ARBA00030602"/>
    </source>
</evidence>
<keyword evidence="6" id="KW-1185">Reference proteome</keyword>
<dbReference type="HOGENOM" id="CLU_093936_1_2_1"/>
<dbReference type="Gene3D" id="3.10.490.10">
    <property type="entry name" value="Gamma-glutamyl cyclotransferase-like"/>
    <property type="match status" value="1"/>
</dbReference>
<accession>R8BE52</accession>
<dbReference type="OrthoDB" id="1044435at2759"/>
<proteinExistence type="inferred from homology"/>
<dbReference type="Proteomes" id="UP000014074">
    <property type="component" value="Unassembled WGS sequence"/>
</dbReference>
<feature type="domain" description="Gamma-glutamylcyclotransferase AIG2-like" evidence="4">
    <location>
        <begin position="25"/>
        <end position="157"/>
    </location>
</feature>
<dbReference type="RefSeq" id="XP_007917646.1">
    <property type="nucleotide sequence ID" value="XM_007919455.1"/>
</dbReference>
<evidence type="ECO:0000256" key="2">
    <source>
        <dbReference type="ARBA" id="ARBA00022679"/>
    </source>
</evidence>
<dbReference type="Pfam" id="PF06094">
    <property type="entry name" value="GGACT"/>
    <property type="match status" value="1"/>
</dbReference>
<dbReference type="AlphaFoldDB" id="R8BE52"/>
<gene>
    <name evidence="5" type="ORF">UCRPA7_6920</name>
</gene>
<comment type="similarity">
    <text evidence="1">Belongs to the gamma-glutamylcyclotransferase family.</text>
</comment>
<dbReference type="InterPro" id="IPR036568">
    <property type="entry name" value="GGCT-like_sf"/>
</dbReference>
<dbReference type="GeneID" id="19327627"/>
<evidence type="ECO:0000256" key="1">
    <source>
        <dbReference type="ARBA" id="ARBA00008861"/>
    </source>
</evidence>
<dbReference type="CDD" id="cd06661">
    <property type="entry name" value="GGCT_like"/>
    <property type="match status" value="1"/>
</dbReference>
<reference evidence="6" key="1">
    <citation type="journal article" date="2013" name="Genome Announc.">
        <title>Draft genome sequence of the ascomycete Phaeoacremonium aleophilum strain UCR-PA7, a causal agent of the esca disease complex in grapevines.</title>
        <authorList>
            <person name="Blanco-Ulate B."/>
            <person name="Rolshausen P."/>
            <person name="Cantu D."/>
        </authorList>
    </citation>
    <scope>NUCLEOTIDE SEQUENCE [LARGE SCALE GENOMIC DNA]</scope>
    <source>
        <strain evidence="6">UCR-PA7</strain>
    </source>
</reference>